<dbReference type="AlphaFoldDB" id="A0A9P5U3J1"/>
<proteinExistence type="predicted"/>
<dbReference type="EMBL" id="JADNRY010000120">
    <property type="protein sequence ID" value="KAF9064564.1"/>
    <property type="molecule type" value="Genomic_DNA"/>
</dbReference>
<accession>A0A9P5U3J1</accession>
<name>A0A9P5U3J1_9AGAR</name>
<organism evidence="1 2">
    <name type="scientific">Rhodocollybia butyracea</name>
    <dbReference type="NCBI Taxonomy" id="206335"/>
    <lineage>
        <taxon>Eukaryota</taxon>
        <taxon>Fungi</taxon>
        <taxon>Dikarya</taxon>
        <taxon>Basidiomycota</taxon>
        <taxon>Agaricomycotina</taxon>
        <taxon>Agaricomycetes</taxon>
        <taxon>Agaricomycetidae</taxon>
        <taxon>Agaricales</taxon>
        <taxon>Marasmiineae</taxon>
        <taxon>Omphalotaceae</taxon>
        <taxon>Rhodocollybia</taxon>
    </lineage>
</organism>
<reference evidence="1" key="1">
    <citation type="submission" date="2020-11" db="EMBL/GenBank/DDBJ databases">
        <authorList>
            <consortium name="DOE Joint Genome Institute"/>
            <person name="Ahrendt S."/>
            <person name="Riley R."/>
            <person name="Andreopoulos W."/>
            <person name="Labutti K."/>
            <person name="Pangilinan J."/>
            <person name="Ruiz-Duenas F.J."/>
            <person name="Barrasa J.M."/>
            <person name="Sanchez-Garcia M."/>
            <person name="Camarero S."/>
            <person name="Miyauchi S."/>
            <person name="Serrano A."/>
            <person name="Linde D."/>
            <person name="Babiker R."/>
            <person name="Drula E."/>
            <person name="Ayuso-Fernandez I."/>
            <person name="Pacheco R."/>
            <person name="Padilla G."/>
            <person name="Ferreira P."/>
            <person name="Barriuso J."/>
            <person name="Kellner H."/>
            <person name="Castanera R."/>
            <person name="Alfaro M."/>
            <person name="Ramirez L."/>
            <person name="Pisabarro A.G."/>
            <person name="Kuo A."/>
            <person name="Tritt A."/>
            <person name="Lipzen A."/>
            <person name="He G."/>
            <person name="Yan M."/>
            <person name="Ng V."/>
            <person name="Cullen D."/>
            <person name="Martin F."/>
            <person name="Rosso M.-N."/>
            <person name="Henrissat B."/>
            <person name="Hibbett D."/>
            <person name="Martinez A.T."/>
            <person name="Grigoriev I.V."/>
        </authorList>
    </citation>
    <scope>NUCLEOTIDE SEQUENCE</scope>
    <source>
        <strain evidence="1">AH 40177</strain>
    </source>
</reference>
<sequence length="170" mass="19249">MAEVRAVEPGHNLDYPWIRSLRVGKQVKLSGSNEKGLSWGKPIYRSRFGPHDRYRIPHISPNIHSYASIRFDERQHDTSSHAVLPECSGYYLCGRQLGQERAGIGEENLLSSYNSNPENQIIIGARKHTPDLPSPGAQPSFPRQRMLHFDTSVEKLVELKASKSPQNQFT</sequence>
<gene>
    <name evidence="1" type="ORF">BDP27DRAFT_1425666</name>
</gene>
<evidence type="ECO:0000313" key="1">
    <source>
        <dbReference type="EMBL" id="KAF9064564.1"/>
    </source>
</evidence>
<keyword evidence="2" id="KW-1185">Reference proteome</keyword>
<protein>
    <submittedName>
        <fullName evidence="1">Uncharacterized protein</fullName>
    </submittedName>
</protein>
<dbReference type="Proteomes" id="UP000772434">
    <property type="component" value="Unassembled WGS sequence"/>
</dbReference>
<comment type="caution">
    <text evidence="1">The sequence shown here is derived from an EMBL/GenBank/DDBJ whole genome shotgun (WGS) entry which is preliminary data.</text>
</comment>
<evidence type="ECO:0000313" key="2">
    <source>
        <dbReference type="Proteomes" id="UP000772434"/>
    </source>
</evidence>